<name>A0A5C3NZA9_9APHY</name>
<dbReference type="Proteomes" id="UP000308197">
    <property type="component" value="Unassembled WGS sequence"/>
</dbReference>
<proteinExistence type="predicted"/>
<reference evidence="1 2" key="1">
    <citation type="journal article" date="2019" name="Nat. Ecol. Evol.">
        <title>Megaphylogeny resolves global patterns of mushroom evolution.</title>
        <authorList>
            <person name="Varga T."/>
            <person name="Krizsan K."/>
            <person name="Foldi C."/>
            <person name="Dima B."/>
            <person name="Sanchez-Garcia M."/>
            <person name="Sanchez-Ramirez S."/>
            <person name="Szollosi G.J."/>
            <person name="Szarkandi J.G."/>
            <person name="Papp V."/>
            <person name="Albert L."/>
            <person name="Andreopoulos W."/>
            <person name="Angelini C."/>
            <person name="Antonin V."/>
            <person name="Barry K.W."/>
            <person name="Bougher N.L."/>
            <person name="Buchanan P."/>
            <person name="Buyck B."/>
            <person name="Bense V."/>
            <person name="Catcheside P."/>
            <person name="Chovatia M."/>
            <person name="Cooper J."/>
            <person name="Damon W."/>
            <person name="Desjardin D."/>
            <person name="Finy P."/>
            <person name="Geml J."/>
            <person name="Haridas S."/>
            <person name="Hughes K."/>
            <person name="Justo A."/>
            <person name="Karasinski D."/>
            <person name="Kautmanova I."/>
            <person name="Kiss B."/>
            <person name="Kocsube S."/>
            <person name="Kotiranta H."/>
            <person name="LaButti K.M."/>
            <person name="Lechner B.E."/>
            <person name="Liimatainen K."/>
            <person name="Lipzen A."/>
            <person name="Lukacs Z."/>
            <person name="Mihaltcheva S."/>
            <person name="Morgado L.N."/>
            <person name="Niskanen T."/>
            <person name="Noordeloos M.E."/>
            <person name="Ohm R.A."/>
            <person name="Ortiz-Santana B."/>
            <person name="Ovrebo C."/>
            <person name="Racz N."/>
            <person name="Riley R."/>
            <person name="Savchenko A."/>
            <person name="Shiryaev A."/>
            <person name="Soop K."/>
            <person name="Spirin V."/>
            <person name="Szebenyi C."/>
            <person name="Tomsovsky M."/>
            <person name="Tulloss R.E."/>
            <person name="Uehling J."/>
            <person name="Grigoriev I.V."/>
            <person name="Vagvolgyi C."/>
            <person name="Papp T."/>
            <person name="Martin F.M."/>
            <person name="Miettinen O."/>
            <person name="Hibbett D.S."/>
            <person name="Nagy L.G."/>
        </authorList>
    </citation>
    <scope>NUCLEOTIDE SEQUENCE [LARGE SCALE GENOMIC DNA]</scope>
    <source>
        <strain evidence="1 2">HHB13444</strain>
    </source>
</reference>
<dbReference type="AlphaFoldDB" id="A0A5C3NZA9"/>
<keyword evidence="2" id="KW-1185">Reference proteome</keyword>
<sequence length="73" mass="7797">MPVKGSQAPSALDKVDQLLQAAVQHRTAREDTLVEALSITPIGVRNQIPTVTSVVAQQRKHGQVALCDPGRSI</sequence>
<protein>
    <submittedName>
        <fullName evidence="1">Uncharacterized protein</fullName>
    </submittedName>
</protein>
<dbReference type="InParanoid" id="A0A5C3NZA9"/>
<dbReference type="EMBL" id="ML212319">
    <property type="protein sequence ID" value="TFK78803.1"/>
    <property type="molecule type" value="Genomic_DNA"/>
</dbReference>
<organism evidence="1 2">
    <name type="scientific">Polyporus arcularius HHB13444</name>
    <dbReference type="NCBI Taxonomy" id="1314778"/>
    <lineage>
        <taxon>Eukaryota</taxon>
        <taxon>Fungi</taxon>
        <taxon>Dikarya</taxon>
        <taxon>Basidiomycota</taxon>
        <taxon>Agaricomycotina</taxon>
        <taxon>Agaricomycetes</taxon>
        <taxon>Polyporales</taxon>
        <taxon>Polyporaceae</taxon>
        <taxon>Polyporus</taxon>
    </lineage>
</organism>
<accession>A0A5C3NZA9</accession>
<evidence type="ECO:0000313" key="1">
    <source>
        <dbReference type="EMBL" id="TFK78803.1"/>
    </source>
</evidence>
<gene>
    <name evidence="1" type="ORF">K466DRAFT_55612</name>
</gene>
<evidence type="ECO:0000313" key="2">
    <source>
        <dbReference type="Proteomes" id="UP000308197"/>
    </source>
</evidence>